<dbReference type="EMBL" id="BHZC01000001">
    <property type="protein sequence ID" value="GCD37986.1"/>
    <property type="molecule type" value="Genomic_DNA"/>
</dbReference>
<feature type="compositionally biased region" description="Basic and acidic residues" evidence="1">
    <location>
        <begin position="34"/>
        <end position="43"/>
    </location>
</feature>
<evidence type="ECO:0000256" key="1">
    <source>
        <dbReference type="SAM" id="MobiDB-lite"/>
    </source>
</evidence>
<reference evidence="3 4" key="1">
    <citation type="submission" date="2018-11" db="EMBL/GenBank/DDBJ databases">
        <title>Whole genome sequence of Streptomyces chrestomyceticus NBRC 13444(T).</title>
        <authorList>
            <person name="Komaki H."/>
            <person name="Tamura T."/>
        </authorList>
    </citation>
    <scope>NUCLEOTIDE SEQUENCE [LARGE SCALE GENOMIC DNA]</scope>
    <source>
        <strain evidence="3 4">NBRC 13444</strain>
    </source>
</reference>
<dbReference type="SUPFAM" id="SSF46955">
    <property type="entry name" value="Putative DNA-binding domain"/>
    <property type="match status" value="1"/>
</dbReference>
<dbReference type="InterPro" id="IPR009061">
    <property type="entry name" value="DNA-bd_dom_put_sf"/>
</dbReference>
<name>A0A7U9L1Q5_9ACTN</name>
<dbReference type="AlphaFoldDB" id="A0A7U9L1Q5"/>
<comment type="caution">
    <text evidence="3">The sequence shown here is derived from an EMBL/GenBank/DDBJ whole genome shotgun (WGS) entry which is preliminary data.</text>
</comment>
<evidence type="ECO:0000313" key="4">
    <source>
        <dbReference type="Proteomes" id="UP000287830"/>
    </source>
</evidence>
<evidence type="ECO:0000313" key="3">
    <source>
        <dbReference type="EMBL" id="GCD37986.1"/>
    </source>
</evidence>
<gene>
    <name evidence="3" type="ORF">OEIGOIKO_05796</name>
</gene>
<dbReference type="NCBIfam" id="TIGR01764">
    <property type="entry name" value="excise"/>
    <property type="match status" value="1"/>
</dbReference>
<evidence type="ECO:0000259" key="2">
    <source>
        <dbReference type="Pfam" id="PF12728"/>
    </source>
</evidence>
<dbReference type="Proteomes" id="UP000287830">
    <property type="component" value="Unassembled WGS sequence"/>
</dbReference>
<feature type="domain" description="Helix-turn-helix" evidence="2">
    <location>
        <begin position="1"/>
        <end position="56"/>
    </location>
</feature>
<dbReference type="Pfam" id="PF12728">
    <property type="entry name" value="HTH_17"/>
    <property type="match status" value="1"/>
</dbReference>
<organism evidence="3 4">
    <name type="scientific">Streptomyces chrestomyceticus JCM 4735</name>
    <dbReference type="NCBI Taxonomy" id="1306181"/>
    <lineage>
        <taxon>Bacteria</taxon>
        <taxon>Bacillati</taxon>
        <taxon>Actinomycetota</taxon>
        <taxon>Actinomycetes</taxon>
        <taxon>Kitasatosporales</taxon>
        <taxon>Streptomycetaceae</taxon>
        <taxon>Streptomyces</taxon>
    </lineage>
</organism>
<accession>A0A7U9L1Q5</accession>
<feature type="region of interest" description="Disordered" evidence="1">
    <location>
        <begin position="33"/>
        <end position="67"/>
    </location>
</feature>
<dbReference type="InterPro" id="IPR041657">
    <property type="entry name" value="HTH_17"/>
</dbReference>
<dbReference type="GO" id="GO:0003677">
    <property type="term" value="F:DNA binding"/>
    <property type="evidence" value="ECO:0007669"/>
    <property type="project" value="InterPro"/>
</dbReference>
<protein>
    <recommendedName>
        <fullName evidence="2">Helix-turn-helix domain-containing protein</fullName>
    </recommendedName>
</protein>
<proteinExistence type="predicted"/>
<sequence length="67" mass="7636">MLSVREVAERLNVHPATVYRWIKVGYMKALRHGKPYEPNDEQRPGGAIRIPESELIRPPIEPSEVAS</sequence>
<dbReference type="Gene3D" id="1.10.1660.10">
    <property type="match status" value="1"/>
</dbReference>
<dbReference type="InterPro" id="IPR010093">
    <property type="entry name" value="SinI_DNA-bd"/>
</dbReference>